<comment type="similarity">
    <text evidence="2 8 9 10">Belongs to the NDK family.</text>
</comment>
<dbReference type="Gene3D" id="3.30.70.141">
    <property type="entry name" value="Nucleoside diphosphate kinase-like domain"/>
    <property type="match status" value="1"/>
</dbReference>
<evidence type="ECO:0000256" key="11">
    <source>
        <dbReference type="RuleBase" id="RU004013"/>
    </source>
</evidence>
<comment type="catalytic activity">
    <reaction evidence="8">
        <text>a ribonucleoside 5'-diphosphate + ATP = a ribonucleoside 5'-triphosphate + ADP</text>
        <dbReference type="Rhea" id="RHEA:18113"/>
        <dbReference type="ChEBI" id="CHEBI:30616"/>
        <dbReference type="ChEBI" id="CHEBI:57930"/>
        <dbReference type="ChEBI" id="CHEBI:61557"/>
        <dbReference type="ChEBI" id="CHEBI:456216"/>
        <dbReference type="EC" id="2.7.4.6"/>
    </reaction>
</comment>
<dbReference type="HAMAP" id="MF_00451">
    <property type="entry name" value="NDP_kinase"/>
    <property type="match status" value="1"/>
</dbReference>
<evidence type="ECO:0000256" key="7">
    <source>
        <dbReference type="ARBA" id="ARBA00023080"/>
    </source>
</evidence>
<sequence>MERTLVLIKPDAVQRGLIGEVILRLERRGLKLIAAKFLQVSQELAEAHYAVHKGKPFYEGLVRYITSSPLMAMVWEGPNAVAAVRQTMGATRPTEAAPGTIRHDFALEVGRNLTHASDSPETAAQEIALWFKPEEIYPWERATDPWITGQN</sequence>
<dbReference type="InterPro" id="IPR034907">
    <property type="entry name" value="NDK-like_dom"/>
</dbReference>
<dbReference type="CDD" id="cd04413">
    <property type="entry name" value="NDPk_I"/>
    <property type="match status" value="1"/>
</dbReference>
<evidence type="ECO:0000256" key="4">
    <source>
        <dbReference type="ARBA" id="ARBA00022741"/>
    </source>
</evidence>
<comment type="subunit">
    <text evidence="8">Homotetramer.</text>
</comment>
<dbReference type="PRINTS" id="PR01243">
    <property type="entry name" value="NUCDPKINASE"/>
</dbReference>
<dbReference type="EMBL" id="JAUHMF010000001">
    <property type="protein sequence ID" value="MDT8897558.1"/>
    <property type="molecule type" value="Genomic_DNA"/>
</dbReference>
<dbReference type="SMART" id="SM00562">
    <property type="entry name" value="NDK"/>
    <property type="match status" value="1"/>
</dbReference>
<feature type="binding site" evidence="8 9">
    <location>
        <position position="102"/>
    </location>
    <ligand>
        <name>ATP</name>
        <dbReference type="ChEBI" id="CHEBI:30616"/>
    </ligand>
</feature>
<comment type="cofactor">
    <cofactor evidence="1 8">
        <name>Mg(2+)</name>
        <dbReference type="ChEBI" id="CHEBI:18420"/>
    </cofactor>
</comment>
<comment type="caution">
    <text evidence="13">The sequence shown here is derived from an EMBL/GenBank/DDBJ whole genome shotgun (WGS) entry which is preliminary data.</text>
</comment>
<dbReference type="NCBIfam" id="NF001908">
    <property type="entry name" value="PRK00668.1"/>
    <property type="match status" value="1"/>
</dbReference>
<protein>
    <recommendedName>
        <fullName evidence="8 11">Nucleoside diphosphate kinase</fullName>
        <shortName evidence="8">NDK</shortName>
        <shortName evidence="8">NDP kinase</shortName>
        <ecNumber evidence="8 11">2.7.4.6</ecNumber>
    </recommendedName>
    <alternativeName>
        <fullName evidence="8">Nucleoside-2-P kinase</fullName>
    </alternativeName>
</protein>
<feature type="domain" description="Nucleoside diphosphate kinase-like" evidence="12">
    <location>
        <begin position="1"/>
        <end position="138"/>
    </location>
</feature>
<dbReference type="PANTHER" id="PTHR11349">
    <property type="entry name" value="NUCLEOSIDE DIPHOSPHATE KINASE"/>
    <property type="match status" value="1"/>
</dbReference>
<dbReference type="InterPro" id="IPR023005">
    <property type="entry name" value="Nucleoside_diP_kinase_AS"/>
</dbReference>
<dbReference type="GO" id="GO:0004550">
    <property type="term" value="F:nucleoside diphosphate kinase activity"/>
    <property type="evidence" value="ECO:0007669"/>
    <property type="project" value="UniProtKB-EC"/>
</dbReference>
<dbReference type="Pfam" id="PF00334">
    <property type="entry name" value="NDK"/>
    <property type="match status" value="1"/>
</dbReference>
<proteinExistence type="inferred from homology"/>
<keyword evidence="8" id="KW-0479">Metal-binding</keyword>
<dbReference type="SUPFAM" id="SSF54919">
    <property type="entry name" value="Nucleoside diphosphate kinase, NDK"/>
    <property type="match status" value="1"/>
</dbReference>
<dbReference type="EC" id="2.7.4.6" evidence="8 11"/>
<comment type="catalytic activity">
    <reaction evidence="8 11">
        <text>a 2'-deoxyribonucleoside 5'-diphosphate + ATP = a 2'-deoxyribonucleoside 5'-triphosphate + ADP</text>
        <dbReference type="Rhea" id="RHEA:44640"/>
        <dbReference type="ChEBI" id="CHEBI:30616"/>
        <dbReference type="ChEBI" id="CHEBI:61560"/>
        <dbReference type="ChEBI" id="CHEBI:73316"/>
        <dbReference type="ChEBI" id="CHEBI:456216"/>
        <dbReference type="EC" id="2.7.4.6"/>
    </reaction>
</comment>
<evidence type="ECO:0000256" key="2">
    <source>
        <dbReference type="ARBA" id="ARBA00008142"/>
    </source>
</evidence>
<keyword evidence="5 8" id="KW-0418">Kinase</keyword>
<reference evidence="13 14" key="1">
    <citation type="submission" date="2023-07" db="EMBL/GenBank/DDBJ databases">
        <title>Novel species of Thermanaerothrix with wide hydrolytic capabilities.</title>
        <authorList>
            <person name="Zayulina K.S."/>
            <person name="Podosokorskaya O.A."/>
            <person name="Elcheninov A.G."/>
        </authorList>
    </citation>
    <scope>NUCLEOTIDE SEQUENCE [LARGE SCALE GENOMIC DNA]</scope>
    <source>
        <strain evidence="13 14">4228-RoL</strain>
    </source>
</reference>
<keyword evidence="8" id="KW-0963">Cytoplasm</keyword>
<keyword evidence="4 8" id="KW-0547">Nucleotide-binding</keyword>
<accession>A0ABU3NN04</accession>
<dbReference type="InterPro" id="IPR001564">
    <property type="entry name" value="Nucleoside_diP_kinase"/>
</dbReference>
<evidence type="ECO:0000256" key="10">
    <source>
        <dbReference type="RuleBase" id="RU004011"/>
    </source>
</evidence>
<keyword evidence="14" id="KW-1185">Reference proteome</keyword>
<evidence type="ECO:0000259" key="12">
    <source>
        <dbReference type="SMART" id="SM00562"/>
    </source>
</evidence>
<dbReference type="InterPro" id="IPR036850">
    <property type="entry name" value="NDK-like_dom_sf"/>
</dbReference>
<dbReference type="PROSITE" id="PS51374">
    <property type="entry name" value="NDPK_LIKE"/>
    <property type="match status" value="1"/>
</dbReference>
<organism evidence="13 14">
    <name type="scientific">Thermanaerothrix solaris</name>
    <dbReference type="NCBI Taxonomy" id="3058434"/>
    <lineage>
        <taxon>Bacteria</taxon>
        <taxon>Bacillati</taxon>
        <taxon>Chloroflexota</taxon>
        <taxon>Anaerolineae</taxon>
        <taxon>Anaerolineales</taxon>
        <taxon>Anaerolineaceae</taxon>
        <taxon>Thermanaerothrix</taxon>
    </lineage>
</organism>
<gene>
    <name evidence="8 13" type="primary">ndk</name>
    <name evidence="13" type="ORF">QYE77_04705</name>
</gene>
<feature type="binding site" evidence="8 9">
    <location>
        <position position="85"/>
    </location>
    <ligand>
        <name>ATP</name>
        <dbReference type="ChEBI" id="CHEBI:30616"/>
    </ligand>
</feature>
<evidence type="ECO:0000256" key="3">
    <source>
        <dbReference type="ARBA" id="ARBA00022679"/>
    </source>
</evidence>
<keyword evidence="7 8" id="KW-0546">Nucleotide metabolism</keyword>
<dbReference type="RefSeq" id="WP_315624219.1">
    <property type="nucleotide sequence ID" value="NZ_JAUHMF010000001.1"/>
</dbReference>
<keyword evidence="6 8" id="KW-0067">ATP-binding</keyword>
<evidence type="ECO:0000313" key="13">
    <source>
        <dbReference type="EMBL" id="MDT8897558.1"/>
    </source>
</evidence>
<comment type="function">
    <text evidence="8">Major role in the synthesis of nucleoside triphosphates other than ATP. The ATP gamma phosphate is transferred to the NDP beta phosphate via a ping-pong mechanism, using a phosphorylated active-site intermediate.</text>
</comment>
<evidence type="ECO:0000256" key="8">
    <source>
        <dbReference type="HAMAP-Rule" id="MF_00451"/>
    </source>
</evidence>
<dbReference type="Proteomes" id="UP001254165">
    <property type="component" value="Unassembled WGS sequence"/>
</dbReference>
<evidence type="ECO:0000256" key="1">
    <source>
        <dbReference type="ARBA" id="ARBA00001946"/>
    </source>
</evidence>
<evidence type="ECO:0000256" key="5">
    <source>
        <dbReference type="ARBA" id="ARBA00022777"/>
    </source>
</evidence>
<evidence type="ECO:0000313" key="14">
    <source>
        <dbReference type="Proteomes" id="UP001254165"/>
    </source>
</evidence>
<comment type="subcellular location">
    <subcellularLocation>
        <location evidence="8">Cytoplasm</location>
    </subcellularLocation>
</comment>
<name>A0ABU3NN04_9CHLR</name>
<keyword evidence="8" id="KW-0597">Phosphoprotein</keyword>
<keyword evidence="3 8" id="KW-0808">Transferase</keyword>
<feature type="binding site" evidence="8 9">
    <location>
        <position position="112"/>
    </location>
    <ligand>
        <name>ATP</name>
        <dbReference type="ChEBI" id="CHEBI:30616"/>
    </ligand>
</feature>
<feature type="binding site" evidence="8 9">
    <location>
        <position position="9"/>
    </location>
    <ligand>
        <name>ATP</name>
        <dbReference type="ChEBI" id="CHEBI:30616"/>
    </ligand>
</feature>
<feature type="binding site" evidence="8 9">
    <location>
        <position position="91"/>
    </location>
    <ligand>
        <name>ATP</name>
        <dbReference type="ChEBI" id="CHEBI:30616"/>
    </ligand>
</feature>
<feature type="binding site" evidence="8 9">
    <location>
        <position position="57"/>
    </location>
    <ligand>
        <name>ATP</name>
        <dbReference type="ChEBI" id="CHEBI:30616"/>
    </ligand>
</feature>
<keyword evidence="8" id="KW-0460">Magnesium</keyword>
<feature type="active site" description="Pros-phosphohistidine intermediate" evidence="8 9">
    <location>
        <position position="115"/>
    </location>
</feature>
<evidence type="ECO:0000256" key="9">
    <source>
        <dbReference type="PROSITE-ProRule" id="PRU00706"/>
    </source>
</evidence>
<evidence type="ECO:0000256" key="6">
    <source>
        <dbReference type="ARBA" id="ARBA00022840"/>
    </source>
</evidence>
<dbReference type="PROSITE" id="PS00469">
    <property type="entry name" value="NDPK"/>
    <property type="match status" value="1"/>
</dbReference>